<reference evidence="2" key="1">
    <citation type="submission" date="2019-08" db="EMBL/GenBank/DDBJ databases">
        <authorList>
            <person name="Kucharzyk K."/>
            <person name="Murdoch R.W."/>
            <person name="Higgins S."/>
            <person name="Loffler F."/>
        </authorList>
    </citation>
    <scope>NUCLEOTIDE SEQUENCE</scope>
</reference>
<keyword evidence="1" id="KW-0472">Membrane</keyword>
<keyword evidence="1" id="KW-0812">Transmembrane</keyword>
<accession>A0A644XE10</accession>
<proteinExistence type="predicted"/>
<comment type="caution">
    <text evidence="2">The sequence shown here is derived from an EMBL/GenBank/DDBJ whole genome shotgun (WGS) entry which is preliminary data.</text>
</comment>
<evidence type="ECO:0000313" key="2">
    <source>
        <dbReference type="EMBL" id="MPM13991.1"/>
    </source>
</evidence>
<gene>
    <name evidence="2" type="ORF">SDC9_60351</name>
</gene>
<protein>
    <submittedName>
        <fullName evidence="2">Uncharacterized protein</fullName>
    </submittedName>
</protein>
<dbReference type="EMBL" id="VSSQ01002206">
    <property type="protein sequence ID" value="MPM13991.1"/>
    <property type="molecule type" value="Genomic_DNA"/>
</dbReference>
<organism evidence="2">
    <name type="scientific">bioreactor metagenome</name>
    <dbReference type="NCBI Taxonomy" id="1076179"/>
    <lineage>
        <taxon>unclassified sequences</taxon>
        <taxon>metagenomes</taxon>
        <taxon>ecological metagenomes</taxon>
    </lineage>
</organism>
<sequence length="75" mass="8900">MTPQVIYLGKNQMFLNLMLENFVTEEIRVADIMVILSQILPMVFIVCYVIQMFCLFMLKQLIKLLEIQLQKLMTQ</sequence>
<evidence type="ECO:0000256" key="1">
    <source>
        <dbReference type="SAM" id="Phobius"/>
    </source>
</evidence>
<name>A0A644XE10_9ZZZZ</name>
<keyword evidence="1" id="KW-1133">Transmembrane helix</keyword>
<dbReference type="AlphaFoldDB" id="A0A644XE10"/>
<feature type="transmembrane region" description="Helical" evidence="1">
    <location>
        <begin position="32"/>
        <end position="58"/>
    </location>
</feature>